<dbReference type="InterPro" id="IPR036895">
    <property type="entry name" value="Uracil-DNA_glycosylase-like_sf"/>
</dbReference>
<evidence type="ECO:0000313" key="2">
    <source>
        <dbReference type="Proteomes" id="UP000037425"/>
    </source>
</evidence>
<organism evidence="1 2">
    <name type="scientific">Ensifer adhaerens</name>
    <name type="common">Sinorhizobium morelense</name>
    <dbReference type="NCBI Taxonomy" id="106592"/>
    <lineage>
        <taxon>Bacteria</taxon>
        <taxon>Pseudomonadati</taxon>
        <taxon>Pseudomonadota</taxon>
        <taxon>Alphaproteobacteria</taxon>
        <taxon>Hyphomicrobiales</taxon>
        <taxon>Rhizobiaceae</taxon>
        <taxon>Sinorhizobium/Ensifer group</taxon>
        <taxon>Ensifer</taxon>
    </lineage>
</organism>
<accession>A0A0L8C066</accession>
<reference evidence="2" key="1">
    <citation type="submission" date="2015-07" db="EMBL/GenBank/DDBJ databases">
        <title>Whole genome sequence of an Ensifer adhaerens strain isolated from a cave pool in the Wind Cave National Park.</title>
        <authorList>
            <person name="Eng W.W.H."/>
            <person name="Gan H.M."/>
            <person name="Barton H.A."/>
            <person name="Savka M.A."/>
        </authorList>
    </citation>
    <scope>NUCLEOTIDE SEQUENCE [LARGE SCALE GENOMIC DNA]</scope>
    <source>
        <strain evidence="2">SD006</strain>
    </source>
</reference>
<dbReference type="Gene3D" id="3.40.470.10">
    <property type="entry name" value="Uracil-DNA glycosylase-like domain"/>
    <property type="match status" value="1"/>
</dbReference>
<dbReference type="Proteomes" id="UP000037425">
    <property type="component" value="Unassembled WGS sequence"/>
</dbReference>
<dbReference type="OrthoDB" id="9804372at2"/>
<sequence>MREFTTNWSLDLDANWRALIGQAEPDIDAIAAELELDVWEPIFPVRRGKIFPGMPAGAHCLRAFDAIAPEDVRCVVLGQDPYPEPGFATGRAFETGNVAAWHELDKMFSKSIRAYMQLIVAARTGDQSYARTFDDWPKTLAAMESGLVDMEPPAGIADRWVTNGVLLLNASLTLTRFKVSIDPHQSAGHLRLWRPIVRQALHALAERGTPLVFIGFGDAAAEALLEVGIDEHSAGHLRCILRDHPARAEAVLSRPNPFILCNEYLEAMGAKPIAW</sequence>
<gene>
    <name evidence="1" type="ORF">AC244_09540</name>
</gene>
<dbReference type="EMBL" id="LGAP01000003">
    <property type="protein sequence ID" value="KOF20129.1"/>
    <property type="molecule type" value="Genomic_DNA"/>
</dbReference>
<name>A0A0L8C066_ENSAD</name>
<dbReference type="AlphaFoldDB" id="A0A0L8C066"/>
<dbReference type="PANTHER" id="PTHR11264:SF0">
    <property type="entry name" value="URACIL-DNA GLYCOSYLASE"/>
    <property type="match status" value="1"/>
</dbReference>
<proteinExistence type="predicted"/>
<dbReference type="SUPFAM" id="SSF52141">
    <property type="entry name" value="Uracil-DNA glycosylase-like"/>
    <property type="match status" value="1"/>
</dbReference>
<dbReference type="GO" id="GO:0097510">
    <property type="term" value="P:base-excision repair, AP site formation via deaminated base removal"/>
    <property type="evidence" value="ECO:0007669"/>
    <property type="project" value="TreeGrafter"/>
</dbReference>
<evidence type="ECO:0000313" key="1">
    <source>
        <dbReference type="EMBL" id="KOF20129.1"/>
    </source>
</evidence>
<protein>
    <submittedName>
        <fullName evidence="1">Uracil-DNA glycosylase</fullName>
    </submittedName>
</protein>
<dbReference type="PATRIC" id="fig|106592.7.peg.4669"/>
<comment type="caution">
    <text evidence="1">The sequence shown here is derived from an EMBL/GenBank/DDBJ whole genome shotgun (WGS) entry which is preliminary data.</text>
</comment>
<dbReference type="GO" id="GO:0004844">
    <property type="term" value="F:uracil DNA N-glycosylase activity"/>
    <property type="evidence" value="ECO:0007669"/>
    <property type="project" value="InterPro"/>
</dbReference>
<dbReference type="RefSeq" id="WP_053248703.1">
    <property type="nucleotide sequence ID" value="NZ_LGAP01000003.1"/>
</dbReference>
<dbReference type="PANTHER" id="PTHR11264">
    <property type="entry name" value="URACIL-DNA GLYCOSYLASE"/>
    <property type="match status" value="1"/>
</dbReference>
<dbReference type="InterPro" id="IPR002043">
    <property type="entry name" value="UDG_fam1"/>
</dbReference>